<sequence length="149" mass="16271">MSVVMSGLFRITRDVELRHTTEGTPIITLGMAYSYGSKRDDRGYLPTQFIDGAIWGERARALREHLVKGQRLFLTLTDVHTESYPSRGDGAPKTKLVGRIDQLAFVDRVQSDGEQGRAPAPAPAPRQAARPAPAASGAGFDDMDSEIPF</sequence>
<evidence type="ECO:0000256" key="3">
    <source>
        <dbReference type="SAM" id="MobiDB-lite"/>
    </source>
</evidence>
<evidence type="ECO:0000256" key="2">
    <source>
        <dbReference type="PROSITE-ProRule" id="PRU00252"/>
    </source>
</evidence>
<dbReference type="EMBL" id="CCAE010000010">
    <property type="protein sequence ID" value="CDN87382.1"/>
    <property type="molecule type" value="Genomic_DNA"/>
</dbReference>
<dbReference type="SUPFAM" id="SSF50249">
    <property type="entry name" value="Nucleic acid-binding proteins"/>
    <property type="match status" value="1"/>
</dbReference>
<feature type="compositionally biased region" description="Low complexity" evidence="3">
    <location>
        <begin position="125"/>
        <end position="135"/>
    </location>
</feature>
<dbReference type="CDD" id="cd04496">
    <property type="entry name" value="SSB_OBF"/>
    <property type="match status" value="1"/>
</dbReference>
<reference evidence="5" key="2">
    <citation type="submission" date="2014-11" db="EMBL/GenBank/DDBJ databases">
        <title>Draft genome sequence of Hydrogenophaga intermedia S1.</title>
        <authorList>
            <person name="Gan H.M."/>
            <person name="Chew T.H."/>
            <person name="Stolz A."/>
        </authorList>
    </citation>
    <scope>NUCLEOTIDE SEQUENCE [LARGE SCALE GENOMIC DNA]</scope>
    <source>
        <strain evidence="5">S1</strain>
    </source>
</reference>
<dbReference type="Gene3D" id="2.40.50.140">
    <property type="entry name" value="Nucleic acid-binding proteins"/>
    <property type="match status" value="1"/>
</dbReference>
<evidence type="ECO:0000313" key="5">
    <source>
        <dbReference type="Proteomes" id="UP000028878"/>
    </source>
</evidence>
<evidence type="ECO:0000313" key="4">
    <source>
        <dbReference type="EMBL" id="CDN87382.1"/>
    </source>
</evidence>
<dbReference type="Pfam" id="PF00436">
    <property type="entry name" value="SSB"/>
    <property type="match status" value="1"/>
</dbReference>
<feature type="region of interest" description="Disordered" evidence="3">
    <location>
        <begin position="108"/>
        <end position="149"/>
    </location>
</feature>
<dbReference type="InterPro" id="IPR000424">
    <property type="entry name" value="Primosome_PriB/ssb"/>
</dbReference>
<evidence type="ECO:0000256" key="1">
    <source>
        <dbReference type="ARBA" id="ARBA00023125"/>
    </source>
</evidence>
<name>A0A1L1PBH5_HYDIT</name>
<reference evidence="5" key="1">
    <citation type="submission" date="2014-02" db="EMBL/GenBank/DDBJ databases">
        <authorList>
            <person name="Gan H."/>
        </authorList>
    </citation>
    <scope>NUCLEOTIDE SEQUENCE [LARGE SCALE GENOMIC DNA]</scope>
    <source>
        <strain evidence="5">S1</strain>
    </source>
</reference>
<dbReference type="AlphaFoldDB" id="A0A1L1PBH5"/>
<dbReference type="InterPro" id="IPR012340">
    <property type="entry name" value="NA-bd_OB-fold"/>
</dbReference>
<keyword evidence="1 2" id="KW-0238">DNA-binding</keyword>
<keyword evidence="5" id="KW-1185">Reference proteome</keyword>
<gene>
    <name evidence="4" type="ORF">BN948_01804</name>
</gene>
<protein>
    <submittedName>
        <fullName evidence="4">Single-stranded DNA-binding protein</fullName>
    </submittedName>
</protein>
<accession>A0A1L1PBH5</accession>
<dbReference type="GO" id="GO:0003697">
    <property type="term" value="F:single-stranded DNA binding"/>
    <property type="evidence" value="ECO:0007669"/>
    <property type="project" value="InterPro"/>
</dbReference>
<dbReference type="Proteomes" id="UP000028878">
    <property type="component" value="Unassembled WGS sequence"/>
</dbReference>
<dbReference type="PROSITE" id="PS50935">
    <property type="entry name" value="SSB"/>
    <property type="match status" value="1"/>
</dbReference>
<organism evidence="4 5">
    <name type="scientific">Hydrogenophaga intermedia</name>
    <dbReference type="NCBI Taxonomy" id="65786"/>
    <lineage>
        <taxon>Bacteria</taxon>
        <taxon>Pseudomonadati</taxon>
        <taxon>Pseudomonadota</taxon>
        <taxon>Betaproteobacteria</taxon>
        <taxon>Burkholderiales</taxon>
        <taxon>Comamonadaceae</taxon>
        <taxon>Hydrogenophaga</taxon>
    </lineage>
</organism>
<proteinExistence type="predicted"/>